<reference evidence="1 2" key="1">
    <citation type="journal article" date="2014" name="BMC Genomics">
        <title>Comparison of environmental and isolate Sulfobacillus genomes reveals diverse carbon, sulfur, nitrogen, and hydrogen metabolisms.</title>
        <authorList>
            <person name="Justice N.B."/>
            <person name="Norman A."/>
            <person name="Brown C.T."/>
            <person name="Singh A."/>
            <person name="Thomas B.C."/>
            <person name="Banfield J.F."/>
        </authorList>
    </citation>
    <scope>NUCLEOTIDE SEQUENCE [LARGE SCALE GENOMIC DNA]</scope>
    <source>
        <strain evidence="1">AMDSBA1</strain>
    </source>
</reference>
<evidence type="ECO:0000313" key="1">
    <source>
        <dbReference type="EMBL" id="PSR30608.1"/>
    </source>
</evidence>
<dbReference type="AlphaFoldDB" id="A0A2T2X833"/>
<protein>
    <submittedName>
        <fullName evidence="1">Uncharacterized protein</fullName>
    </submittedName>
</protein>
<gene>
    <name evidence="1" type="ORF">C7B43_05845</name>
</gene>
<accession>A0A2T2X833</accession>
<dbReference type="Proteomes" id="UP000242699">
    <property type="component" value="Unassembled WGS sequence"/>
</dbReference>
<evidence type="ECO:0000313" key="2">
    <source>
        <dbReference type="Proteomes" id="UP000242699"/>
    </source>
</evidence>
<organism evidence="1 2">
    <name type="scientific">Sulfobacillus benefaciens</name>
    <dbReference type="NCBI Taxonomy" id="453960"/>
    <lineage>
        <taxon>Bacteria</taxon>
        <taxon>Bacillati</taxon>
        <taxon>Bacillota</taxon>
        <taxon>Clostridia</taxon>
        <taxon>Eubacteriales</taxon>
        <taxon>Clostridiales Family XVII. Incertae Sedis</taxon>
        <taxon>Sulfobacillus</taxon>
    </lineage>
</organism>
<comment type="caution">
    <text evidence="1">The sequence shown here is derived from an EMBL/GenBank/DDBJ whole genome shotgun (WGS) entry which is preliminary data.</text>
</comment>
<name>A0A2T2X833_9FIRM</name>
<sequence length="154" mass="16719">MMLAVGLTGCGTRNSIGNMPLTVRKVVNSSTLTGQNIGTNILQVTGNGSYIGSGQIPGYYTYGPAYYNGSDAYYVTLEVPINVAGVEKRLHYMPHLIASTTLPGQVYIYLPPLPNEAYDRLYFNPGTRLASFNFKLLPTGQVLDVSWDAVMVNS</sequence>
<proteinExistence type="predicted"/>
<dbReference type="EMBL" id="PXYT01000009">
    <property type="protein sequence ID" value="PSR30608.1"/>
    <property type="molecule type" value="Genomic_DNA"/>
</dbReference>